<gene>
    <name evidence="1" type="ORF">QO016_002869</name>
</gene>
<keyword evidence="2" id="KW-1185">Reference proteome</keyword>
<protein>
    <submittedName>
        <fullName evidence="1">Uncharacterized protein</fullName>
    </submittedName>
</protein>
<proteinExistence type="predicted"/>
<accession>A0ABU0HPC6</accession>
<sequence>MTYSEKRSSLAKSLGLGKLRAREVHVEPKPTPKALKKAVLFSSNQSLLASTGVTSAS</sequence>
<comment type="caution">
    <text evidence="1">The sequence shown here is derived from an EMBL/GenBank/DDBJ whole genome shotgun (WGS) entry which is preliminary data.</text>
</comment>
<dbReference type="Proteomes" id="UP001236369">
    <property type="component" value="Unassembled WGS sequence"/>
</dbReference>
<dbReference type="EMBL" id="JAUSVV010000006">
    <property type="protein sequence ID" value="MDQ0443366.1"/>
    <property type="molecule type" value="Genomic_DNA"/>
</dbReference>
<name>A0ABU0HPC6_9HYPH</name>
<evidence type="ECO:0000313" key="1">
    <source>
        <dbReference type="EMBL" id="MDQ0443366.1"/>
    </source>
</evidence>
<organism evidence="1 2">
    <name type="scientific">Methylobacterium persicinum</name>
    <dbReference type="NCBI Taxonomy" id="374426"/>
    <lineage>
        <taxon>Bacteria</taxon>
        <taxon>Pseudomonadati</taxon>
        <taxon>Pseudomonadota</taxon>
        <taxon>Alphaproteobacteria</taxon>
        <taxon>Hyphomicrobiales</taxon>
        <taxon>Methylobacteriaceae</taxon>
        <taxon>Methylobacterium</taxon>
    </lineage>
</organism>
<reference evidence="1 2" key="1">
    <citation type="submission" date="2023-07" db="EMBL/GenBank/DDBJ databases">
        <title>Genomic Encyclopedia of Type Strains, Phase IV (KMG-IV): sequencing the most valuable type-strain genomes for metagenomic binning, comparative biology and taxonomic classification.</title>
        <authorList>
            <person name="Goeker M."/>
        </authorList>
    </citation>
    <scope>NUCLEOTIDE SEQUENCE [LARGE SCALE GENOMIC DNA]</scope>
    <source>
        <strain evidence="1 2">DSM 19562</strain>
    </source>
</reference>
<evidence type="ECO:0000313" key="2">
    <source>
        <dbReference type="Proteomes" id="UP001236369"/>
    </source>
</evidence>